<accession>A0AA48GJU4</accession>
<evidence type="ECO:0000259" key="1">
    <source>
        <dbReference type="PROSITE" id="PS50106"/>
    </source>
</evidence>
<dbReference type="KEGG" id="msil:METEAL_18160"/>
<keyword evidence="3" id="KW-1185">Reference proteome</keyword>
<sequence>MAVKQIPLEPVLVTIRPLSLSMHEIQVELQFPPGAVEGEAVLALPAWTPGSYLVRDYARFLDRLEVSDGAGQPVPCRKLDKQRWRVEGSPRGLRVVYRLFCNDLTVRTNHVDALHAHLVGAATFLYLEDQPQRPFEVRFEGWPKGWRVATSLPRREGSYLAEDHDTLVDSPFELGTFRVHTFRSRGCEFQVAVTGPHPGDEARIVEATEAIVGAAARIFGGFPFRRYLFLLTFSPKLRGGLEHRDCTSLIADPQQMERTEGYYDLFTLIAHEFFHVWNVKRMRDTVLGPFDYRAENPTRLLWFHEGFTSFMQFDLVMKAGVVPWSWVSRKLAASWTDNTTRAGRLEQSLEEASFDAWIRHYKPTEFSPNSTVSYYDMGAMAGWMMDAELRLATGGAKGLDGLFALLWERHGDGHLTDADVRRAFHDLSGKDPQPFWSAHIQGRAPLDASSIEKAYGIRLNARAPWETLSGPDADDPDALRRARAWAGLVLQGGAPVVHNVVPGSPAARAGLGYGMEILAVDGWRTATAQEVQNRLGDAGPGDQVRILAAERGRVETFPLTLAENPQRTISITADLKATPVQKSAFQAWTGQPFPARRA</sequence>
<reference evidence="3" key="1">
    <citation type="journal article" date="2023" name="Int. J. Syst. Evol. Microbiol.">
        <title>Mesoterricola silvestris gen. nov., sp. nov., Mesoterricola sediminis sp. nov., Geothrix oryzae sp. nov., Geothrix edaphica sp. nov., Geothrix rubra sp. nov., and Geothrix limicola sp. nov., six novel members of Acidobacteriota isolated from soils.</title>
        <authorList>
            <person name="Itoh H."/>
            <person name="Sugisawa Y."/>
            <person name="Mise K."/>
            <person name="Xu Z."/>
            <person name="Kuniyasu M."/>
            <person name="Ushijima N."/>
            <person name="Kawano K."/>
            <person name="Kobayashi E."/>
            <person name="Shiratori Y."/>
            <person name="Masuda Y."/>
            <person name="Senoo K."/>
        </authorList>
    </citation>
    <scope>NUCLEOTIDE SEQUENCE [LARGE SCALE GENOMIC DNA]</scope>
    <source>
        <strain evidence="3">W79</strain>
    </source>
</reference>
<proteinExistence type="predicted"/>
<dbReference type="InterPro" id="IPR007963">
    <property type="entry name" value="Peptidase_M61_catalytic"/>
</dbReference>
<dbReference type="SUPFAM" id="SSF55486">
    <property type="entry name" value="Metalloproteases ('zincins'), catalytic domain"/>
    <property type="match status" value="1"/>
</dbReference>
<dbReference type="Proteomes" id="UP001238179">
    <property type="component" value="Chromosome"/>
</dbReference>
<dbReference type="SUPFAM" id="SSF50156">
    <property type="entry name" value="PDZ domain-like"/>
    <property type="match status" value="1"/>
</dbReference>
<dbReference type="InterPro" id="IPR040756">
    <property type="entry name" value="Peptidase_M61_N"/>
</dbReference>
<dbReference type="InterPro" id="IPR036034">
    <property type="entry name" value="PDZ_sf"/>
</dbReference>
<dbReference type="InterPro" id="IPR024191">
    <property type="entry name" value="Peptidase_M61"/>
</dbReference>
<dbReference type="Pfam" id="PF05299">
    <property type="entry name" value="Peptidase_M61"/>
    <property type="match status" value="1"/>
</dbReference>
<name>A0AA48GJU4_9BACT</name>
<dbReference type="SMART" id="SM00228">
    <property type="entry name" value="PDZ"/>
    <property type="match status" value="1"/>
</dbReference>
<gene>
    <name evidence="2" type="ORF">METEAL_18160</name>
</gene>
<feature type="domain" description="PDZ" evidence="1">
    <location>
        <begin position="487"/>
        <end position="550"/>
    </location>
</feature>
<dbReference type="PROSITE" id="PS50106">
    <property type="entry name" value="PDZ"/>
    <property type="match status" value="1"/>
</dbReference>
<dbReference type="InterPro" id="IPR027268">
    <property type="entry name" value="Peptidase_M4/M1_CTD_sf"/>
</dbReference>
<dbReference type="EMBL" id="AP027080">
    <property type="protein sequence ID" value="BDU72642.1"/>
    <property type="molecule type" value="Genomic_DNA"/>
</dbReference>
<dbReference type="Gene3D" id="1.10.390.10">
    <property type="entry name" value="Neutral Protease Domain 2"/>
    <property type="match status" value="1"/>
</dbReference>
<dbReference type="Gene3D" id="2.60.40.3650">
    <property type="match status" value="1"/>
</dbReference>
<dbReference type="InterPro" id="IPR001478">
    <property type="entry name" value="PDZ"/>
</dbReference>
<dbReference type="Gene3D" id="2.30.42.10">
    <property type="match status" value="1"/>
</dbReference>
<dbReference type="AlphaFoldDB" id="A0AA48GJU4"/>
<dbReference type="PIRSF" id="PIRSF016493">
    <property type="entry name" value="Glycyl_aminpptds"/>
    <property type="match status" value="1"/>
</dbReference>
<evidence type="ECO:0000313" key="3">
    <source>
        <dbReference type="Proteomes" id="UP001238179"/>
    </source>
</evidence>
<evidence type="ECO:0000313" key="2">
    <source>
        <dbReference type="EMBL" id="BDU72642.1"/>
    </source>
</evidence>
<dbReference type="RefSeq" id="WP_316415554.1">
    <property type="nucleotide sequence ID" value="NZ_AP027080.1"/>
</dbReference>
<dbReference type="Pfam" id="PF17899">
    <property type="entry name" value="Peptidase_M61_N"/>
    <property type="match status" value="1"/>
</dbReference>
<organism evidence="2 3">
    <name type="scientific">Mesoterricola silvestris</name>
    <dbReference type="NCBI Taxonomy" id="2927979"/>
    <lineage>
        <taxon>Bacteria</taxon>
        <taxon>Pseudomonadati</taxon>
        <taxon>Acidobacteriota</taxon>
        <taxon>Holophagae</taxon>
        <taxon>Holophagales</taxon>
        <taxon>Holophagaceae</taxon>
        <taxon>Mesoterricola</taxon>
    </lineage>
</organism>
<protein>
    <submittedName>
        <fullName evidence="2">Peptidase M61</fullName>
    </submittedName>
</protein>